<dbReference type="FunFam" id="3.40.30.10:FF:000011">
    <property type="entry name" value="Peroxiredoxin PRX1"/>
    <property type="match status" value="1"/>
</dbReference>
<dbReference type="GO" id="GO:0006979">
    <property type="term" value="P:response to oxidative stress"/>
    <property type="evidence" value="ECO:0007669"/>
    <property type="project" value="TreeGrafter"/>
</dbReference>
<evidence type="ECO:0000256" key="9">
    <source>
        <dbReference type="ARBA" id="ARBA00037420"/>
    </source>
</evidence>
<dbReference type="Pfam" id="PF00578">
    <property type="entry name" value="AhpC-TSA"/>
    <property type="match status" value="1"/>
</dbReference>
<dbReference type="GO" id="GO:0008379">
    <property type="term" value="F:thioredoxin peroxidase activity"/>
    <property type="evidence" value="ECO:0007669"/>
    <property type="project" value="TreeGrafter"/>
</dbReference>
<feature type="domain" description="Thioredoxin" evidence="12">
    <location>
        <begin position="8"/>
        <end position="163"/>
    </location>
</feature>
<evidence type="ECO:0000313" key="13">
    <source>
        <dbReference type="EMBL" id="OPG16126.1"/>
    </source>
</evidence>
<dbReference type="PANTHER" id="PTHR10681">
    <property type="entry name" value="THIOREDOXIN PEROXIDASE"/>
    <property type="match status" value="1"/>
</dbReference>
<comment type="similarity">
    <text evidence="1">Belongs to the peroxiredoxin family. AhpC/Prx1 subfamily.</text>
</comment>
<evidence type="ECO:0000259" key="12">
    <source>
        <dbReference type="PROSITE" id="PS51352"/>
    </source>
</evidence>
<evidence type="ECO:0000256" key="10">
    <source>
        <dbReference type="HAMAP-Rule" id="MF_00401"/>
    </source>
</evidence>
<dbReference type="Proteomes" id="UP000190229">
    <property type="component" value="Unassembled WGS sequence"/>
</dbReference>
<keyword evidence="14" id="KW-1185">Reference proteome</keyword>
<evidence type="ECO:0000256" key="6">
    <source>
        <dbReference type="ARBA" id="ARBA00023157"/>
    </source>
</evidence>
<comment type="similarity">
    <text evidence="8 10">Belongs to the peroxiredoxin family. Prx6 subfamily.</text>
</comment>
<dbReference type="PANTHER" id="PTHR10681:SF128">
    <property type="entry name" value="THIOREDOXIN-DEPENDENT PEROXIDE REDUCTASE, MITOCHONDRIAL"/>
    <property type="match status" value="1"/>
</dbReference>
<feature type="active site" description="Cysteine sulfenic acid (-SOH) intermediate" evidence="10">
    <location>
        <position position="49"/>
    </location>
</feature>
<feature type="binding site" evidence="10">
    <location>
        <position position="126"/>
    </location>
    <ligand>
        <name>substrate</name>
    </ligand>
</feature>
<keyword evidence="7 10" id="KW-0676">Redox-active center</keyword>
<dbReference type="InterPro" id="IPR022915">
    <property type="entry name" value="Peroxiredoxin_TDXH"/>
</dbReference>
<keyword evidence="3 10" id="KW-0575">Peroxidase</keyword>
<evidence type="ECO:0000256" key="2">
    <source>
        <dbReference type="ARBA" id="ARBA00022490"/>
    </source>
</evidence>
<keyword evidence="6" id="KW-1015">Disulfide bond</keyword>
<comment type="caution">
    <text evidence="10">Lacks conserved residue(s) required for the propagation of feature annotation.</text>
</comment>
<comment type="subunit">
    <text evidence="10">Homodecamer. Pentamer of dimers that assemble into a ring structure.</text>
</comment>
<keyword evidence="5 10" id="KW-0560">Oxidoreductase</keyword>
<dbReference type="PROSITE" id="PS51352">
    <property type="entry name" value="THIOREDOXIN_2"/>
    <property type="match status" value="1"/>
</dbReference>
<protein>
    <recommendedName>
        <fullName evidence="10">Peroxiredoxin</fullName>
        <ecNumber evidence="10">1.11.1.24</ecNumber>
    </recommendedName>
    <alternativeName>
        <fullName evidence="10">Thioredoxin-dependent peroxiredoxin</fullName>
    </alternativeName>
</protein>
<keyword evidence="2 10" id="KW-0963">Cytoplasm</keyword>
<dbReference type="SUPFAM" id="SSF52833">
    <property type="entry name" value="Thioredoxin-like"/>
    <property type="match status" value="1"/>
</dbReference>
<gene>
    <name evidence="13" type="ORF">B2M26_08785</name>
</gene>
<dbReference type="InterPro" id="IPR019479">
    <property type="entry name" value="Peroxiredoxin_C"/>
</dbReference>
<evidence type="ECO:0000256" key="8">
    <source>
        <dbReference type="ARBA" id="ARBA00025719"/>
    </source>
</evidence>
<comment type="caution">
    <text evidence="13">The sequence shown here is derived from an EMBL/GenBank/DDBJ whole genome shotgun (WGS) entry which is preliminary data.</text>
</comment>
<dbReference type="InterPro" id="IPR000866">
    <property type="entry name" value="AhpC/TSA"/>
</dbReference>
<dbReference type="GO" id="GO:0042744">
    <property type="term" value="P:hydrogen peroxide catabolic process"/>
    <property type="evidence" value="ECO:0007669"/>
    <property type="project" value="TreeGrafter"/>
</dbReference>
<feature type="active site" description="Cysteine sulfenic acid (-SOH) intermediate; for peroxidase activity" evidence="11">
    <location>
        <position position="49"/>
    </location>
</feature>
<proteinExistence type="inferred from homology"/>
<reference evidence="13 14" key="1">
    <citation type="submission" date="2017-02" db="EMBL/GenBank/DDBJ databases">
        <title>Draft genome of Acidibacillus ferrooxidans Huett2.</title>
        <authorList>
            <person name="Schopf S."/>
        </authorList>
    </citation>
    <scope>NUCLEOTIDE SEQUENCE [LARGE SCALE GENOMIC DNA]</scope>
    <source>
        <strain evidence="13 14">Huett2</strain>
    </source>
</reference>
<evidence type="ECO:0000256" key="5">
    <source>
        <dbReference type="ARBA" id="ARBA00023002"/>
    </source>
</evidence>
<dbReference type="InterPro" id="IPR050217">
    <property type="entry name" value="Peroxiredoxin"/>
</dbReference>
<comment type="function">
    <text evidence="9 10">Thiol-specific peroxidase that catalyzes the reduction of hydrogen peroxide and organic hydroperoxides to water and alcohols, respectively. Plays a role in cell protection against oxidative stress by detoxifying peroxides.</text>
</comment>
<dbReference type="GO" id="GO:0033554">
    <property type="term" value="P:cellular response to stress"/>
    <property type="evidence" value="ECO:0007669"/>
    <property type="project" value="TreeGrafter"/>
</dbReference>
<dbReference type="EC" id="1.11.1.24" evidence="10"/>
<dbReference type="RefSeq" id="WP_079290720.1">
    <property type="nucleotide sequence ID" value="NZ_MWPS01000022.1"/>
</dbReference>
<dbReference type="InterPro" id="IPR013766">
    <property type="entry name" value="Thioredoxin_domain"/>
</dbReference>
<evidence type="ECO:0000256" key="11">
    <source>
        <dbReference type="PIRSR" id="PIRSR000239-1"/>
    </source>
</evidence>
<evidence type="ECO:0000256" key="1">
    <source>
        <dbReference type="ARBA" id="ARBA00009796"/>
    </source>
</evidence>
<dbReference type="EMBL" id="MWPS01000022">
    <property type="protein sequence ID" value="OPG16126.1"/>
    <property type="molecule type" value="Genomic_DNA"/>
</dbReference>
<name>A0A1V4ET59_9BACL</name>
<dbReference type="HAMAP" id="MF_00401">
    <property type="entry name" value="Peroxiredoxin"/>
    <property type="match status" value="1"/>
</dbReference>
<organism evidence="13 14">
    <name type="scientific">Ferroacidibacillus organovorans</name>
    <dbReference type="NCBI Taxonomy" id="1765683"/>
    <lineage>
        <taxon>Bacteria</taxon>
        <taxon>Bacillati</taxon>
        <taxon>Bacillota</taxon>
        <taxon>Bacilli</taxon>
        <taxon>Bacillales</taxon>
        <taxon>Alicyclobacillaceae</taxon>
        <taxon>Ferroacidibacillus</taxon>
    </lineage>
</organism>
<dbReference type="Pfam" id="PF10417">
    <property type="entry name" value="1-cysPrx_C"/>
    <property type="match status" value="1"/>
</dbReference>
<dbReference type="Gene3D" id="3.40.30.10">
    <property type="entry name" value="Glutaredoxin"/>
    <property type="match status" value="1"/>
</dbReference>
<dbReference type="GO" id="GO:0045454">
    <property type="term" value="P:cell redox homeostasis"/>
    <property type="evidence" value="ECO:0007669"/>
    <property type="project" value="TreeGrafter"/>
</dbReference>
<dbReference type="GO" id="GO:0005829">
    <property type="term" value="C:cytosol"/>
    <property type="evidence" value="ECO:0007669"/>
    <property type="project" value="TreeGrafter"/>
</dbReference>
<comment type="subcellular location">
    <subcellularLocation>
        <location evidence="10">Cytoplasm</location>
    </subcellularLocation>
</comment>
<dbReference type="AlphaFoldDB" id="A0A1V4ET59"/>
<dbReference type="InterPro" id="IPR036249">
    <property type="entry name" value="Thioredoxin-like_sf"/>
</dbReference>
<evidence type="ECO:0000313" key="14">
    <source>
        <dbReference type="Proteomes" id="UP000190229"/>
    </source>
</evidence>
<dbReference type="InterPro" id="IPR045020">
    <property type="entry name" value="PRX_1cys"/>
</dbReference>
<keyword evidence="4 10" id="KW-0049">Antioxidant</keyword>
<dbReference type="PIRSF" id="PIRSF000239">
    <property type="entry name" value="AHPC"/>
    <property type="match status" value="1"/>
</dbReference>
<dbReference type="NCBIfam" id="NF009668">
    <property type="entry name" value="PRK13189.1"/>
    <property type="match status" value="1"/>
</dbReference>
<comment type="miscellaneous">
    <text evidence="10">The active site is a conserved redox-active cysteine residue, the peroxidatic cysteine (C(P)), which makes the nucleophilic attack on the peroxide substrate. The peroxide oxidizes the C(P)-SH to cysteine sulfenic acid (C(P)-SOH), which then reacts with another cysteine residue, the resolving cysteine (C(R)), to form a disulfide bridge. The disulfide is subsequently reduced by an appropriate electron donor to complete the catalytic cycle. In this 1-Cys peroxiredoxin, no C(R) is present and C(P) instead forms a disulfide with a cysteine from another protein or with a small thiol molecule.</text>
</comment>
<evidence type="ECO:0000256" key="4">
    <source>
        <dbReference type="ARBA" id="ARBA00022862"/>
    </source>
</evidence>
<comment type="catalytic activity">
    <reaction evidence="10">
        <text>a hydroperoxide + [thioredoxin]-dithiol = an alcohol + [thioredoxin]-disulfide + H2O</text>
        <dbReference type="Rhea" id="RHEA:62620"/>
        <dbReference type="Rhea" id="RHEA-COMP:10698"/>
        <dbReference type="Rhea" id="RHEA-COMP:10700"/>
        <dbReference type="ChEBI" id="CHEBI:15377"/>
        <dbReference type="ChEBI" id="CHEBI:29950"/>
        <dbReference type="ChEBI" id="CHEBI:30879"/>
        <dbReference type="ChEBI" id="CHEBI:35924"/>
        <dbReference type="ChEBI" id="CHEBI:50058"/>
        <dbReference type="EC" id="1.11.1.24"/>
    </reaction>
</comment>
<dbReference type="CDD" id="cd03016">
    <property type="entry name" value="PRX_1cys"/>
    <property type="match status" value="1"/>
</dbReference>
<evidence type="ECO:0000256" key="3">
    <source>
        <dbReference type="ARBA" id="ARBA00022559"/>
    </source>
</evidence>
<accession>A0A1V4ET59</accession>
<dbReference type="InterPro" id="IPR024706">
    <property type="entry name" value="Peroxiredoxin_AhpC-typ"/>
</dbReference>
<evidence type="ECO:0000256" key="7">
    <source>
        <dbReference type="ARBA" id="ARBA00023284"/>
    </source>
</evidence>
<sequence length="215" mass="24045">MSEVQQLPRLNELAPDFEANTTQGKLKLSDFHGKWVVLFSHPADFTPVCSTEFGSFASKTEEFAKRNVQLIGLSVDGVQAHLAWIRDIEEIFLHKVTFPVIADLDMKVSSLYGMIHPGASSTAAVRSVFIMDDKGIMRAMIYYPMNAGRNISEIIRVIDALQTADQYGVSTPADWTPGGEVVVAPPAQQGAIKTQEEEEAQGYEYKRWYLRFKNL</sequence>